<comment type="similarity">
    <text evidence="1">Belongs to the peptidase S33 family.</text>
</comment>
<keyword evidence="2 5" id="KW-0378">Hydrolase</keyword>
<dbReference type="Proteomes" id="UP001285441">
    <property type="component" value="Unassembled WGS sequence"/>
</dbReference>
<gene>
    <name evidence="5" type="ORF">B0H63DRAFT_255033</name>
</gene>
<dbReference type="InterPro" id="IPR029058">
    <property type="entry name" value="AB_hydrolase_fold"/>
</dbReference>
<feature type="active site" description="Proton acceptor" evidence="3">
    <location>
        <position position="418"/>
    </location>
</feature>
<dbReference type="InterPro" id="IPR000639">
    <property type="entry name" value="Epox_hydrolase-like"/>
</dbReference>
<name>A0AAE0N9R1_9PEZI</name>
<dbReference type="InterPro" id="IPR010497">
    <property type="entry name" value="Epoxide_hydro_N"/>
</dbReference>
<reference evidence="5" key="1">
    <citation type="journal article" date="2023" name="Mol. Phylogenet. Evol.">
        <title>Genome-scale phylogeny and comparative genomics of the fungal order Sordariales.</title>
        <authorList>
            <person name="Hensen N."/>
            <person name="Bonometti L."/>
            <person name="Westerberg I."/>
            <person name="Brannstrom I.O."/>
            <person name="Guillou S."/>
            <person name="Cros-Aarteil S."/>
            <person name="Calhoun S."/>
            <person name="Haridas S."/>
            <person name="Kuo A."/>
            <person name="Mondo S."/>
            <person name="Pangilinan J."/>
            <person name="Riley R."/>
            <person name="LaButti K."/>
            <person name="Andreopoulos B."/>
            <person name="Lipzen A."/>
            <person name="Chen C."/>
            <person name="Yan M."/>
            <person name="Daum C."/>
            <person name="Ng V."/>
            <person name="Clum A."/>
            <person name="Steindorff A."/>
            <person name="Ohm R.A."/>
            <person name="Martin F."/>
            <person name="Silar P."/>
            <person name="Natvig D.O."/>
            <person name="Lalanne C."/>
            <person name="Gautier V."/>
            <person name="Ament-Velasquez S.L."/>
            <person name="Kruys A."/>
            <person name="Hutchinson M.I."/>
            <person name="Powell A.J."/>
            <person name="Barry K."/>
            <person name="Miller A.N."/>
            <person name="Grigoriev I.V."/>
            <person name="Debuchy R."/>
            <person name="Gladieux P."/>
            <person name="Hiltunen Thoren M."/>
            <person name="Johannesson H."/>
        </authorList>
    </citation>
    <scope>NUCLEOTIDE SEQUENCE</scope>
    <source>
        <strain evidence="5">CBS 232.78</strain>
    </source>
</reference>
<keyword evidence="6" id="KW-1185">Reference proteome</keyword>
<evidence type="ECO:0000256" key="2">
    <source>
        <dbReference type="ARBA" id="ARBA00022801"/>
    </source>
</evidence>
<evidence type="ECO:0000256" key="1">
    <source>
        <dbReference type="ARBA" id="ARBA00010088"/>
    </source>
</evidence>
<dbReference type="Gene3D" id="3.40.50.1820">
    <property type="entry name" value="alpha/beta hydrolase"/>
    <property type="match status" value="1"/>
</dbReference>
<evidence type="ECO:0000313" key="5">
    <source>
        <dbReference type="EMBL" id="KAK3374654.1"/>
    </source>
</evidence>
<dbReference type="PIRSF" id="PIRSF001112">
    <property type="entry name" value="Epoxide_hydrolase"/>
    <property type="match status" value="1"/>
</dbReference>
<dbReference type="PANTHER" id="PTHR21661:SF39">
    <property type="entry name" value="HYDROLASE, PUTATIVE (AFU_ORTHOLOGUE AFUA_3G08960)-RELATED"/>
    <property type="match status" value="1"/>
</dbReference>
<feature type="active site" description="Proton donor" evidence="3">
    <location>
        <position position="357"/>
    </location>
</feature>
<dbReference type="AlphaFoldDB" id="A0AAE0N9R1"/>
<dbReference type="InterPro" id="IPR016292">
    <property type="entry name" value="Epoxide_hydrolase"/>
</dbReference>
<dbReference type="GO" id="GO:0004301">
    <property type="term" value="F:epoxide hydrolase activity"/>
    <property type="evidence" value="ECO:0007669"/>
    <property type="project" value="TreeGrafter"/>
</dbReference>
<feature type="domain" description="Epoxide hydrolase N-terminal" evidence="4">
    <location>
        <begin position="20"/>
        <end position="134"/>
    </location>
</feature>
<protein>
    <submittedName>
        <fullName evidence="5">Alpha/Beta hydrolase protein</fullName>
    </submittedName>
</protein>
<evidence type="ECO:0000259" key="4">
    <source>
        <dbReference type="Pfam" id="PF06441"/>
    </source>
</evidence>
<dbReference type="GO" id="GO:0097176">
    <property type="term" value="P:epoxide metabolic process"/>
    <property type="evidence" value="ECO:0007669"/>
    <property type="project" value="TreeGrafter"/>
</dbReference>
<dbReference type="EMBL" id="JAULSW010000007">
    <property type="protein sequence ID" value="KAK3374654.1"/>
    <property type="molecule type" value="Genomic_DNA"/>
</dbReference>
<comment type="caution">
    <text evidence="5">The sequence shown here is derived from an EMBL/GenBank/DDBJ whole genome shotgun (WGS) entry which is preliminary data.</text>
</comment>
<dbReference type="SUPFAM" id="SSF53474">
    <property type="entry name" value="alpha/beta-Hydrolases"/>
    <property type="match status" value="1"/>
</dbReference>
<dbReference type="Pfam" id="PF06441">
    <property type="entry name" value="EHN"/>
    <property type="match status" value="1"/>
</dbReference>
<reference evidence="5" key="2">
    <citation type="submission" date="2023-06" db="EMBL/GenBank/DDBJ databases">
        <authorList>
            <consortium name="Lawrence Berkeley National Laboratory"/>
            <person name="Haridas S."/>
            <person name="Hensen N."/>
            <person name="Bonometti L."/>
            <person name="Westerberg I."/>
            <person name="Brannstrom I.O."/>
            <person name="Guillou S."/>
            <person name="Cros-Aarteil S."/>
            <person name="Calhoun S."/>
            <person name="Kuo A."/>
            <person name="Mondo S."/>
            <person name="Pangilinan J."/>
            <person name="Riley R."/>
            <person name="LaButti K."/>
            <person name="Andreopoulos B."/>
            <person name="Lipzen A."/>
            <person name="Chen C."/>
            <person name="Yanf M."/>
            <person name="Daum C."/>
            <person name="Ng V."/>
            <person name="Clum A."/>
            <person name="Steindorff A."/>
            <person name="Ohm R."/>
            <person name="Martin F."/>
            <person name="Silar P."/>
            <person name="Natvig D."/>
            <person name="Lalanne C."/>
            <person name="Gautier V."/>
            <person name="Ament-velasquez S.L."/>
            <person name="Kruys A."/>
            <person name="Hutchinson M.I."/>
            <person name="Powell A.J."/>
            <person name="Barry K."/>
            <person name="Miller A.N."/>
            <person name="Grigoriev I.V."/>
            <person name="Debuchy R."/>
            <person name="Gladieux P."/>
            <person name="Thoren M.H."/>
            <person name="Johannesson H."/>
        </authorList>
    </citation>
    <scope>NUCLEOTIDE SEQUENCE</scope>
    <source>
        <strain evidence="5">CBS 232.78</strain>
    </source>
</reference>
<evidence type="ECO:0000313" key="6">
    <source>
        <dbReference type="Proteomes" id="UP001285441"/>
    </source>
</evidence>
<accession>A0AAE0N9R1</accession>
<proteinExistence type="inferred from homology"/>
<dbReference type="PRINTS" id="PR00412">
    <property type="entry name" value="EPOXHYDRLASE"/>
</dbReference>
<dbReference type="PANTHER" id="PTHR21661">
    <property type="entry name" value="EPOXIDE HYDROLASE 1-RELATED"/>
    <property type="match status" value="1"/>
</dbReference>
<sequence>MKKPYGTLPGGASTNPAVWPFTIDIPEAEVERMQTLVKLSPVASACFENSAPDGDTDLGLSREWLVEAKRVWETDIDWKALENEMNSFPHFKATVSVPEISLPMKIHFMGMLSENPQATPIVLIHGWPGSFREFLPMLSLLRDQYPDPAQLPYHIIVPSLPGYAFSDAFPNDRDHGIVDAARVIDALAVQALGFRNYVVQGGDIGSRVSRILCAQYAECKAALLNFSPVPPPPSSDDAVGNSLNEAERRGLARADWFRSEGCAYALEQATRPATVGLVLSSSPLALLAWIGEKFLEWTDPASYPVDGVLPAGPTGREDATTNNKTNKRYSTRLMRDILASVSLYWLTGRAHTCLYSYRETFAIRGTPASSHGSPEYHVAPPKKLGFSSFPMEVMPTPRAWVAASGNLVFSRSHAKGGHFAAMEQPAAVLQDLVDFVSLVLSSR</sequence>
<organism evidence="5 6">
    <name type="scientific">Podospora didyma</name>
    <dbReference type="NCBI Taxonomy" id="330526"/>
    <lineage>
        <taxon>Eukaryota</taxon>
        <taxon>Fungi</taxon>
        <taxon>Dikarya</taxon>
        <taxon>Ascomycota</taxon>
        <taxon>Pezizomycotina</taxon>
        <taxon>Sordariomycetes</taxon>
        <taxon>Sordariomycetidae</taxon>
        <taxon>Sordariales</taxon>
        <taxon>Podosporaceae</taxon>
        <taxon>Podospora</taxon>
    </lineage>
</organism>
<feature type="active site" description="Nucleophile" evidence="3">
    <location>
        <position position="203"/>
    </location>
</feature>
<evidence type="ECO:0000256" key="3">
    <source>
        <dbReference type="PIRSR" id="PIRSR001112-1"/>
    </source>
</evidence>